<evidence type="ECO:0000313" key="1">
    <source>
        <dbReference type="EMBL" id="KAJ1093806.1"/>
    </source>
</evidence>
<name>A0AAV7LQZ2_PLEWA</name>
<evidence type="ECO:0000313" key="2">
    <source>
        <dbReference type="Proteomes" id="UP001066276"/>
    </source>
</evidence>
<sequence length="140" mass="14773">MGIPNVVENGAVNKVVSICEGPPWVSVDGAAANGIIRILVIDDCVIVGVIDDIDDIFIFNVDSLDFITVDEQEATVDRQVTVVVVVVDAAAVYVVLDNCVDDIDFVDSRVIVEGLSSGAKEGFLKVVRFFGGGVEGSEEG</sequence>
<dbReference type="AlphaFoldDB" id="A0AAV7LQZ2"/>
<gene>
    <name evidence="1" type="ORF">NDU88_006898</name>
</gene>
<dbReference type="Proteomes" id="UP001066276">
    <property type="component" value="Chromosome 11"/>
</dbReference>
<proteinExistence type="predicted"/>
<reference evidence="1" key="1">
    <citation type="journal article" date="2022" name="bioRxiv">
        <title>Sequencing and chromosome-scale assembly of the giantPleurodeles waltlgenome.</title>
        <authorList>
            <person name="Brown T."/>
            <person name="Elewa A."/>
            <person name="Iarovenko S."/>
            <person name="Subramanian E."/>
            <person name="Araus A.J."/>
            <person name="Petzold A."/>
            <person name="Susuki M."/>
            <person name="Suzuki K.-i.T."/>
            <person name="Hayashi T."/>
            <person name="Toyoda A."/>
            <person name="Oliveira C."/>
            <person name="Osipova E."/>
            <person name="Leigh N.D."/>
            <person name="Simon A."/>
            <person name="Yun M.H."/>
        </authorList>
    </citation>
    <scope>NUCLEOTIDE SEQUENCE</scope>
    <source>
        <strain evidence="1">20211129_DDA</strain>
        <tissue evidence="1">Liver</tissue>
    </source>
</reference>
<organism evidence="1 2">
    <name type="scientific">Pleurodeles waltl</name>
    <name type="common">Iberian ribbed newt</name>
    <dbReference type="NCBI Taxonomy" id="8319"/>
    <lineage>
        <taxon>Eukaryota</taxon>
        <taxon>Metazoa</taxon>
        <taxon>Chordata</taxon>
        <taxon>Craniata</taxon>
        <taxon>Vertebrata</taxon>
        <taxon>Euteleostomi</taxon>
        <taxon>Amphibia</taxon>
        <taxon>Batrachia</taxon>
        <taxon>Caudata</taxon>
        <taxon>Salamandroidea</taxon>
        <taxon>Salamandridae</taxon>
        <taxon>Pleurodelinae</taxon>
        <taxon>Pleurodeles</taxon>
    </lineage>
</organism>
<protein>
    <submittedName>
        <fullName evidence="1">Uncharacterized protein</fullName>
    </submittedName>
</protein>
<accession>A0AAV7LQZ2</accession>
<comment type="caution">
    <text evidence="1">The sequence shown here is derived from an EMBL/GenBank/DDBJ whole genome shotgun (WGS) entry which is preliminary data.</text>
</comment>
<keyword evidence="2" id="KW-1185">Reference proteome</keyword>
<dbReference type="EMBL" id="JANPWB010000015">
    <property type="protein sequence ID" value="KAJ1093806.1"/>
    <property type="molecule type" value="Genomic_DNA"/>
</dbReference>